<dbReference type="SUPFAM" id="SSF53335">
    <property type="entry name" value="S-adenosyl-L-methionine-dependent methyltransferases"/>
    <property type="match status" value="1"/>
</dbReference>
<dbReference type="GO" id="GO:0009307">
    <property type="term" value="P:DNA restriction-modification system"/>
    <property type="evidence" value="ECO:0007669"/>
    <property type="project" value="UniProtKB-KW"/>
</dbReference>
<dbReference type="InterPro" id="IPR040824">
    <property type="entry name" value="LPD3"/>
</dbReference>
<evidence type="ECO:0000256" key="3">
    <source>
        <dbReference type="SAM" id="MobiDB-lite"/>
    </source>
</evidence>
<feature type="region of interest" description="Disordered" evidence="3">
    <location>
        <begin position="3381"/>
        <end position="3404"/>
    </location>
</feature>
<evidence type="ECO:0000256" key="2">
    <source>
        <dbReference type="ARBA" id="ARBA00022747"/>
    </source>
</evidence>
<dbReference type="InterPro" id="IPR027417">
    <property type="entry name" value="P-loop_NTPase"/>
</dbReference>
<evidence type="ECO:0000259" key="4">
    <source>
        <dbReference type="SMART" id="SM00487"/>
    </source>
</evidence>
<dbReference type="InterPro" id="IPR041639">
    <property type="entry name" value="LPD39"/>
</dbReference>
<feature type="compositionally biased region" description="Basic and acidic residues" evidence="3">
    <location>
        <begin position="869"/>
        <end position="884"/>
    </location>
</feature>
<evidence type="ECO:0000313" key="5">
    <source>
        <dbReference type="EMBL" id="TJZ85840.1"/>
    </source>
</evidence>
<feature type="domain" description="Helicase ATP-binding" evidence="4">
    <location>
        <begin position="2151"/>
        <end position="2452"/>
    </location>
</feature>
<feature type="compositionally biased region" description="Basic and acidic residues" evidence="3">
    <location>
        <begin position="941"/>
        <end position="952"/>
    </location>
</feature>
<keyword evidence="2" id="KW-0680">Restriction system</keyword>
<feature type="region of interest" description="Disordered" evidence="3">
    <location>
        <begin position="709"/>
        <end position="784"/>
    </location>
</feature>
<evidence type="ECO:0000256" key="1">
    <source>
        <dbReference type="ARBA" id="ARBA00006594"/>
    </source>
</evidence>
<sequence>MSGNTPAARAIAQIDALYGAQTAPQSTDIKAISRKTRVPVNVLVALDEGRGDLKAVEAHATRIAQAVEAGKPIEDAIYEVAGDEGRGRAILDTAYDLADRMEPPAPAAADSGNDGRVGIAEGVAGIARDFGSGMLRAGGGALEAAGVVADEAVRGAFSDDPSQATPLRGAGRAAGDVARGAGEGIAAGRSEDYQRVREGTQPGGSLADPSSWSLGDDPSMLGLAGLTAEGLGSMAPVVAAGVLTKSPALAGSIVGGLMGGGEGVETGRQFVQDAAKTLDENGRPVIEGLPEYQKLREAGTSHDRAVADLTRRAENEAGFRQGMVAGLGGAATNRILMGADGWLGRGGRLARAGKKGAASALEEGAQETAEGVAGGLGIEAATGANVDLMEDSFGDFVAGSLAGGAMGAGAGALGRGTDRPDPQPDTPPAPPERLALPAPENGGTIFGRPPSADINPAMPLGLPSPTNGGTIIPPAPAPRQPGEPEPITVRQTPDLAGPSPDAPAPLVPAGGSSLDQTAAPTLSSSLGAGAAVPDAGMGIMPVPPVAPPAGPVEAIAQSLAASIPAPVAEPAPRFPDQKPGATVLLGSPEGANENAVFLRETPEGALVRIQGQEVELTPEAFDAARNQAEVNQNREETPRGDLGGNSVAASVGAKKRTPIALSVEEEFARLNPEQARKRLDGLTAQAKQRGWDARRRNLRTILEGRIALGGPANVEPTSAEDGPEGGPAPAGVDDVRADSGEGAAARGVPDQEGAQAPGGMDREPGEGATRPEPDGGAVGGLDVAGDTGKLGGSLTAARAAGLITHTTKKGKAKTGYVLQGVTKAEADAIDPYSFKKDGGVFVNAERADAFAPAENAAKSNPEVLTVGVDKQKPPRVKRDTREASNDNAPNVENGRVRNLATDESQMPTADAQGLSDIRRGGDNDSPGMGGRLSGLPSGGRAEAEPNPLDRPDQAGTGLSSRQRSMGDASAASGEQAGVRQRLGGQNGDGNSQSGGDRSIDPVSQAGSRDADGEGVEQPAPSNRSISEDADPQRRVASAEGMGAEGGVEANDTSREATARLDGQSGTDDAGVTAPAAAPPPTGVAAALSDADQARMAELKNKLADRLRNQANSGLDPELLGMAVELTGLYVKGGIRKFGAMLRDFMADTGLTARESQRYMRAAYNDVRDNADLNGEDVSAFDTADQVMAEVRAALAEPETAPVETATSQESPEGDSIGQDTQPEGAPDDRNSTDEGDGRASPDRGPQDPETRPERAEGSRQRRGRADAGQSGPEPDAGRSGGRRDDARDGDGRSDGRAVDGQRLEPGRNHVIPEGGLALKGGDKTRARAAVKAIEIVRDLEREGRPATYNERQQLAQYGGAGVLAPALPNSAGKIRMEDIAADLDHLLTPEERATIEKTSQYAFYTAEPVLRNMWALAQRLGFTGGQVFEPGMGVGGFAGTMPKSVFGQYSGIELDHVTAKIAAALYPQSHIKHGDFIQTPMPRDFYDLVIGNPPFSQTKITADPAYPQGFMIHDYFFAKSLDSVRPGGLLMFVTSAGTMNKRNTKARDYLADRADLVGAVRLPNTAFAENGTQVTTDIIVLRKRLEGEAEANPAWRESTLVTYPDGKGGTVDLAVNRYFQENPEMILGEQGAFDTLVGAPRIGVRPREGANLARDLRTALESFPERIMSAPSALQMMDGPRDATSAETKTGSYYLKDGELWQFDGREGKPVQRKGKSGGGMTKGDYELITQLVPIRNALRAVYTADLAETDATAARAELNRLYDAFVEKNGPLNKVEESYRRPSAVELEGLRQRAAEDARSAGLDFDTGSFDAGPLIEAEASMAAIARARREASHEPGYREGTFNPDAVPDKVIEKFPNMDPFRGDPESFRLRAIEKFDRATGQARKTRVFTENAVKKATAPKINSPEDALLHQLADTGRIDIDRIAEASGSTPERVRAELKGKVFENPATGEMETRTRYLSGNVRRKLAEAQAAIARDIRFAENVAELEKVIPDPIPRSGIVVPLGAHWFDHGLYAEFAKSKGLTLKAEFKRALGQWIVDGDKSSAPAKNEWGTEDVPFAEMMRRAMNNKPMRVSRTVKNADGSTTTFVDEEATQAAADKAAELRTAFADWLWSDEARAEMLEERYNEAFNAEVAPVYDGAYLTTPGINAGWTWRPHQTAVVARILQSGSTYMAHAVGAGKTSAMIGAGMEARRLGLAQRPWYSVPNHMLVQFATEFQEQYPLANILVADENNFQGDRRRQFVADAASGDYDAVIITHSAFELIPSSPAAKAAVVEGMLADLRELIQDQSDNPRDRVPGQDQATLGALKSVAAALGIKEGKKDAGDKVSTAKKIAQMMEQAEQRLTAMTQDTGKDEVFTFDEIGVDMLFVDEAHLFRKLSFATTNGSIKGIDPKGSSMSMDLYIKSRSVDRRNPGRGLVFASGTPITNTMAELFSLQRFMQPQALDERNISAFDAWAATFGEVASELEQTPDGGYKEVSRFSKFVNTPELSLMVRQVMDIVTSADLEKYVTRPQLRGGGRNLVVIESSPEQKAFQRDLAARMRAMQQRKGKPKPGDDIMLNVVNDGRLAAIDMRLVDPTASGEGSKLERMIQNVYQGWKAGADAPLHGVKPEGGYTAKPVMRGATTQIIFSTLGVNPSKHNPSFSVHRHIKASLIRMGVPESDIIMAGDLKSHLAKQRAFNDMNEGKRRILIGSKSIFTGVNAQRRLAQIHNLDPLWFPADDEQRNGRGIRQGNMNPEIAINDYSTKGTYDATMWQMMGRKAAFIEGFYRGDPTMRDMEDLGEASAFEQAKAMTTSDPRILQLTELKTERDKLRRRAGAVDTQRSKLRAQIRSAMRGIEFNRDEARKVEPITGVIPDLSGDKFKMRVGATEFDSRKEAGEAIMARVEALAEAGKSVSEIVVGNIGGFPVEADWSELMKSARVGVRHSPVMDLADAEFSDDPVGLVRKLEHALKKPERYLEFYQAEGAKAERQAAALRAQLEGVKEFADQAKLDGLETEIDTLQAALVADAAAAEAEGNQDGQVDAPQESRFTAEPVVSLTGDELGDWSDMRDLGMKAEAWYRENLVGTTVTMGQTGWKVQFGRVGSKKLGGRKGDFLLRAVPALAAMIEQGTLVSSQGDRKRGNERLKFHTVRARVSVGGETHNLFITIREDGNGHYHYDLSMENGAEVRNSGAAGRVTEARSGGLNDLGTINMEIADNSVNGADPEMTPAFARAINAAARAELEKIGIAGRVRAEAGGEGRAAGTYQRGVIRILRTRAGKWRHTLDHEILHALRDPEAWSGEAGLFTRAEWSALARAARADKAVRERVEAAYPDLTEAGRTEEMVAEFYADWAQGNREAPAGPMANALGRIRSFFNAVASALRGEGFQDAATIMRRIAGGEVGGRGPDGPGTGRGAAREQRNMDGLTSALREGAARTRKRSGVAARALFSREAWSNSPEVFSNFLTDAMGRNQQFNLLGAVPGYSLFKELGKNLSAAQTYLGLKQSMDAERNDWQARAAAAVDEWTKIGRKDQEANTRLMDLMHESTLAGIDPSKTDDWRHPHLDSARRIDRADVASPEDRAFAARVAQEIADHEATYDRLKRQFDALPADFQSLYGKVRDEYATMADATDQAVLDNVKVANELALKRAQKKHKDEMQRIKDEGLTGAARDEAVDQADRRLAATQKRARDNGAARMASLRAAFETNRLKGPYFPLARFGSYFVSVRDADGAVISFSRFEKKAQQEDEVARAEKEGAAEGWTVTRGVLGGDADLKGMVDPRFVSEVEGILSESDASPETMDAIWQHWLESLPDLSVRKSRIHRKGRSGFNKDAVRAFSSAMFHGAHNLARLRYGLRMDDALNEAEAQAGRQADPERAGFVVREMRQRHNFTMKPTNNPLVTAGTSLAFVWYLGMSPASALVNISQTTIFGVPILRTAFPKAGVTGATKALGKAAADFGRGKGWTERSKNLTEDERAAIQEGYRRGTIDKTQAHDLAAVAESGVAYNPTREKVMRTIGFMFHHAERLNREVTFLAAYRLARADGRDHDASINDAADLTWRTHFDYQNTARPRMMQGDFEKIIFTFRNFTVNALYRLFRDTHQAFAGATAEERREARGQLVGVSLSMMAHAGIKGVWGYGLLMALLGAVMPGGDGDDIEDWIQDALLMEGDDLGTAAWNWAMGMVLHGVPGTVTGTSLTERLGMPNLWFRPPREGTEGQDVWAHYLEQFAGPVVGIGGQFMSGLSMIGDAWSEGNGDNLMRGAEKLVPNFVSNGVIKPARFMTYGANSYYGDPLMEVGPLDAVRTAMGFTPAELAERYQINARLKAREREITGRRARIHRLIGKAMQDGGEIPARVMRDMQEFNREFPEYPITRDTIRQSIRSRARAKERNEFGVTLNSKLNDRLRGEMPTPVYN</sequence>
<feature type="region of interest" description="Disordered" evidence="3">
    <location>
        <begin position="863"/>
        <end position="1083"/>
    </location>
</feature>
<feature type="compositionally biased region" description="Low complexity" evidence="3">
    <location>
        <begin position="168"/>
        <end position="188"/>
    </location>
</feature>
<dbReference type="EMBL" id="SUNH01000007">
    <property type="protein sequence ID" value="TJZ85840.1"/>
    <property type="molecule type" value="Genomic_DNA"/>
</dbReference>
<keyword evidence="6" id="KW-1185">Reference proteome</keyword>
<dbReference type="Gene3D" id="3.40.50.300">
    <property type="entry name" value="P-loop containing nucleotide triphosphate hydrolases"/>
    <property type="match status" value="2"/>
</dbReference>
<dbReference type="SMART" id="SM00487">
    <property type="entry name" value="DEXDc"/>
    <property type="match status" value="1"/>
</dbReference>
<accession>A0A4U0QVR8</accession>
<dbReference type="InterPro" id="IPR029063">
    <property type="entry name" value="SAM-dependent_MTases_sf"/>
</dbReference>
<feature type="compositionally biased region" description="Pro residues" evidence="3">
    <location>
        <begin position="473"/>
        <end position="484"/>
    </location>
</feature>
<proteinExistence type="inferred from homology"/>
<dbReference type="Gene3D" id="3.40.50.150">
    <property type="entry name" value="Vaccinia Virus protein VP39"/>
    <property type="match status" value="1"/>
</dbReference>
<comment type="caution">
    <text evidence="5">The sequence shown here is derived from an EMBL/GenBank/DDBJ whole genome shotgun (WGS) entry which is preliminary data.</text>
</comment>
<reference evidence="5 6" key="1">
    <citation type="submission" date="2019-04" db="EMBL/GenBank/DDBJ databases">
        <authorList>
            <person name="Li J."/>
        </authorList>
    </citation>
    <scope>NUCLEOTIDE SEQUENCE [LARGE SCALE GENOMIC DNA]</scope>
    <source>
        <strain evidence="5 6">CCTCC AB2016182</strain>
    </source>
</reference>
<dbReference type="PROSITE" id="PS00092">
    <property type="entry name" value="N6_MTASE"/>
    <property type="match status" value="1"/>
</dbReference>
<feature type="compositionally biased region" description="Basic and acidic residues" evidence="3">
    <location>
        <begin position="760"/>
        <end position="773"/>
    </location>
</feature>
<dbReference type="PANTHER" id="PTHR41313:SF1">
    <property type="entry name" value="DNA METHYLASE ADENINE-SPECIFIC DOMAIN-CONTAINING PROTEIN"/>
    <property type="match status" value="1"/>
</dbReference>
<dbReference type="Pfam" id="PF18798">
    <property type="entry name" value="LPD3"/>
    <property type="match status" value="1"/>
</dbReference>
<protein>
    <submittedName>
        <fullName evidence="5">PLxRFG domain-containing protein</fullName>
    </submittedName>
</protein>
<dbReference type="InterPro" id="IPR014001">
    <property type="entry name" value="Helicase_ATP-bd"/>
</dbReference>
<feature type="compositionally biased region" description="Basic and acidic residues" evidence="3">
    <location>
        <begin position="189"/>
        <end position="198"/>
    </location>
</feature>
<dbReference type="InterPro" id="IPR003356">
    <property type="entry name" value="DNA_methylase_A-5"/>
</dbReference>
<dbReference type="SUPFAM" id="SSF52540">
    <property type="entry name" value="P-loop containing nucleoside triphosphate hydrolases"/>
    <property type="match status" value="2"/>
</dbReference>
<dbReference type="GO" id="GO:0008170">
    <property type="term" value="F:N-methyltransferase activity"/>
    <property type="evidence" value="ECO:0007669"/>
    <property type="project" value="InterPro"/>
</dbReference>
<feature type="compositionally biased region" description="Low complexity" evidence="3">
    <location>
        <begin position="1037"/>
        <end position="1049"/>
    </location>
</feature>
<name>A0A4U0QVR8_9RHOB</name>
<dbReference type="GO" id="GO:0032259">
    <property type="term" value="P:methylation"/>
    <property type="evidence" value="ECO:0007669"/>
    <property type="project" value="InterPro"/>
</dbReference>
<dbReference type="Pfam" id="PF02384">
    <property type="entry name" value="N6_Mtase"/>
    <property type="match status" value="1"/>
</dbReference>
<dbReference type="CDD" id="cd02440">
    <property type="entry name" value="AdoMet_MTases"/>
    <property type="match status" value="1"/>
</dbReference>
<dbReference type="RefSeq" id="WP_136855765.1">
    <property type="nucleotide sequence ID" value="NZ_SUNH01000007.1"/>
</dbReference>
<feature type="region of interest" description="Disordered" evidence="3">
    <location>
        <begin position="629"/>
        <end position="651"/>
    </location>
</feature>
<feature type="compositionally biased region" description="Gly residues" evidence="3">
    <location>
        <begin position="3382"/>
        <end position="3396"/>
    </location>
</feature>
<organism evidence="5 6">
    <name type="scientific">Paracoccus hibiscisoli</name>
    <dbReference type="NCBI Taxonomy" id="2023261"/>
    <lineage>
        <taxon>Bacteria</taxon>
        <taxon>Pseudomonadati</taxon>
        <taxon>Pseudomonadota</taxon>
        <taxon>Alphaproteobacteria</taxon>
        <taxon>Rhodobacterales</taxon>
        <taxon>Paracoccaceae</taxon>
        <taxon>Paracoccus</taxon>
    </lineage>
</organism>
<dbReference type="InterPro" id="IPR052933">
    <property type="entry name" value="DNA_Protect_Modify"/>
</dbReference>
<dbReference type="Pfam" id="PF18858">
    <property type="entry name" value="LPD39"/>
    <property type="match status" value="1"/>
</dbReference>
<gene>
    <name evidence="5" type="ORF">FA740_05415</name>
</gene>
<feature type="compositionally biased region" description="Basic and acidic residues" evidence="3">
    <location>
        <begin position="1226"/>
        <end position="1265"/>
    </location>
</feature>
<dbReference type="InterPro" id="IPR002052">
    <property type="entry name" value="DNA_methylase_N6_adenine_CS"/>
</dbReference>
<evidence type="ECO:0000313" key="6">
    <source>
        <dbReference type="Proteomes" id="UP000306223"/>
    </source>
</evidence>
<dbReference type="Proteomes" id="UP000306223">
    <property type="component" value="Unassembled WGS sequence"/>
</dbReference>
<feature type="compositionally biased region" description="Basic and acidic residues" evidence="3">
    <location>
        <begin position="1281"/>
        <end position="1307"/>
    </location>
</feature>
<feature type="region of interest" description="Disordered" evidence="3">
    <location>
        <begin position="158"/>
        <end position="213"/>
    </location>
</feature>
<dbReference type="PANTHER" id="PTHR41313">
    <property type="entry name" value="ADENINE-SPECIFIC METHYLTRANSFERASE"/>
    <property type="match status" value="1"/>
</dbReference>
<dbReference type="GO" id="GO:0003677">
    <property type="term" value="F:DNA binding"/>
    <property type="evidence" value="ECO:0007669"/>
    <property type="project" value="InterPro"/>
</dbReference>
<feature type="region of interest" description="Disordered" evidence="3">
    <location>
        <begin position="409"/>
        <end position="521"/>
    </location>
</feature>
<dbReference type="NCBIfam" id="NF032893">
    <property type="entry name" value="tail-700"/>
    <property type="match status" value="1"/>
</dbReference>
<dbReference type="OrthoDB" id="9814088at2"/>
<comment type="similarity">
    <text evidence="1">Belongs to the N(4)/N(6)-methyltransferase family.</text>
</comment>
<feature type="region of interest" description="Disordered" evidence="3">
    <location>
        <begin position="1195"/>
        <end position="1322"/>
    </location>
</feature>